<dbReference type="CDD" id="cd03801">
    <property type="entry name" value="GT4_PimA-like"/>
    <property type="match status" value="1"/>
</dbReference>
<dbReference type="STRING" id="706587.Desti_0767"/>
<keyword evidence="3" id="KW-1185">Reference proteome</keyword>
<dbReference type="AlphaFoldDB" id="I4C1Q1"/>
<dbReference type="HOGENOM" id="CLU_036861_1_0_7"/>
<gene>
    <name evidence="2" type="ordered locus">Desti_0767</name>
</gene>
<organism evidence="2 3">
    <name type="scientific">Desulfomonile tiedjei (strain ATCC 49306 / DSM 6799 / DCB-1)</name>
    <dbReference type="NCBI Taxonomy" id="706587"/>
    <lineage>
        <taxon>Bacteria</taxon>
        <taxon>Pseudomonadati</taxon>
        <taxon>Thermodesulfobacteriota</taxon>
        <taxon>Desulfomonilia</taxon>
        <taxon>Desulfomonilales</taxon>
        <taxon>Desulfomonilaceae</taxon>
        <taxon>Desulfomonile</taxon>
    </lineage>
</organism>
<dbReference type="Proteomes" id="UP000006055">
    <property type="component" value="Chromosome"/>
</dbReference>
<dbReference type="PATRIC" id="fig|706587.4.peg.870"/>
<dbReference type="InterPro" id="IPR001296">
    <property type="entry name" value="Glyco_trans_1"/>
</dbReference>
<dbReference type="KEGG" id="dti:Desti_0767"/>
<feature type="domain" description="Glycosyl transferase family 1" evidence="1">
    <location>
        <begin position="316"/>
        <end position="427"/>
    </location>
</feature>
<protein>
    <submittedName>
        <fullName evidence="2">Glycosyltransferase</fullName>
    </submittedName>
</protein>
<reference evidence="3" key="1">
    <citation type="submission" date="2012-06" db="EMBL/GenBank/DDBJ databases">
        <title>Complete sequence of chromosome of Desulfomonile tiedjei DSM 6799.</title>
        <authorList>
            <person name="Lucas S."/>
            <person name="Copeland A."/>
            <person name="Lapidus A."/>
            <person name="Glavina del Rio T."/>
            <person name="Dalin E."/>
            <person name="Tice H."/>
            <person name="Bruce D."/>
            <person name="Goodwin L."/>
            <person name="Pitluck S."/>
            <person name="Peters L."/>
            <person name="Ovchinnikova G."/>
            <person name="Zeytun A."/>
            <person name="Lu M."/>
            <person name="Kyrpides N."/>
            <person name="Mavromatis K."/>
            <person name="Ivanova N."/>
            <person name="Brettin T."/>
            <person name="Detter J.C."/>
            <person name="Han C."/>
            <person name="Larimer F."/>
            <person name="Land M."/>
            <person name="Hauser L."/>
            <person name="Markowitz V."/>
            <person name="Cheng J.-F."/>
            <person name="Hugenholtz P."/>
            <person name="Woyke T."/>
            <person name="Wu D."/>
            <person name="Spring S."/>
            <person name="Schroeder M."/>
            <person name="Brambilla E."/>
            <person name="Klenk H.-P."/>
            <person name="Eisen J.A."/>
        </authorList>
    </citation>
    <scope>NUCLEOTIDE SEQUENCE [LARGE SCALE GENOMIC DNA]</scope>
    <source>
        <strain evidence="3">ATCC 49306 / DSM 6799 / DCB-1</strain>
    </source>
</reference>
<dbReference type="EMBL" id="CP003360">
    <property type="protein sequence ID" value="AFM23492.1"/>
    <property type="molecule type" value="Genomic_DNA"/>
</dbReference>
<dbReference type="GO" id="GO:0016757">
    <property type="term" value="F:glycosyltransferase activity"/>
    <property type="evidence" value="ECO:0007669"/>
    <property type="project" value="InterPro"/>
</dbReference>
<dbReference type="Pfam" id="PF00534">
    <property type="entry name" value="Glycos_transf_1"/>
    <property type="match status" value="1"/>
</dbReference>
<keyword evidence="2" id="KW-0808">Transferase</keyword>
<evidence type="ECO:0000313" key="3">
    <source>
        <dbReference type="Proteomes" id="UP000006055"/>
    </source>
</evidence>
<name>I4C1Q1_DESTA</name>
<evidence type="ECO:0000259" key="1">
    <source>
        <dbReference type="Pfam" id="PF00534"/>
    </source>
</evidence>
<evidence type="ECO:0000313" key="2">
    <source>
        <dbReference type="EMBL" id="AFM23492.1"/>
    </source>
</evidence>
<dbReference type="SUPFAM" id="SSF53756">
    <property type="entry name" value="UDP-Glycosyltransferase/glycogen phosphorylase"/>
    <property type="match status" value="1"/>
</dbReference>
<dbReference type="PANTHER" id="PTHR46656:SF3">
    <property type="entry name" value="PUTATIVE-RELATED"/>
    <property type="match status" value="1"/>
</dbReference>
<sequence>MQRMIWKLMRFLYALGTPHLEQPANRHDGTNNALYRLMVWTANQLKVLIPLHIRTEIFNRILAITSKTTGKTENGIPSHVDNFKQSWGVNIIGCFKGELGIGESARSSLRAFSTIPVAVNAVDYRLGFKSRMNEEVFHELKNSIKPYDINLFHVNGDLTLAAYNEMGSDLCNGAYNIGYWVWETTEMPSQWLYATQVLDEIWTASNFCREVIGKKVALPVVRIPHNVSPVAAAQVGREEFGIPKDGFVFLNMADFFSTPERKNPIGCVSAFFKAFGKRPKDIYLVLKISNSKNRPEILETIKKLAKDNESLILLDDYLDRGRVNALISCCDCYVSLHRAEGFGLPLAEAMYFGKPVIATAWSGNMDFMNEDNSFPVRYSLVPIEHDVDHYTRGASWAEPDLDHAAELMKKVVSCPEMVRQISENARETIHGHYSPESVGTMILHRLNAIRDERECRNGSKKQPHQV</sequence>
<dbReference type="eggNOG" id="COG0438">
    <property type="taxonomic scope" value="Bacteria"/>
</dbReference>
<accession>I4C1Q1</accession>
<dbReference type="RefSeq" id="WP_014808648.1">
    <property type="nucleotide sequence ID" value="NC_018025.1"/>
</dbReference>
<proteinExistence type="predicted"/>
<dbReference type="OrthoDB" id="9816564at2"/>
<dbReference type="Gene3D" id="3.40.50.2000">
    <property type="entry name" value="Glycogen Phosphorylase B"/>
    <property type="match status" value="1"/>
</dbReference>
<dbReference type="PANTHER" id="PTHR46656">
    <property type="entry name" value="PUTATIVE-RELATED"/>
    <property type="match status" value="1"/>
</dbReference>